<keyword evidence="4" id="KW-1185">Reference proteome</keyword>
<accession>A0A1H8VD21</accession>
<sequence>MAEQAHPNRFAPRDHCCYMRKATIDGRLGWVLIDSDGYIVLFTENRSEVFFEAFMRELTLVWRH</sequence>
<gene>
    <name evidence="1" type="ORF">RTCCBAU85039_5964</name>
    <name evidence="2" type="ORF">SAMN05216228_104146</name>
</gene>
<dbReference type="Proteomes" id="UP000183063">
    <property type="component" value="Unassembled WGS sequence"/>
</dbReference>
<organism evidence="1 3">
    <name type="scientific">Rhizobium tibeticum</name>
    <dbReference type="NCBI Taxonomy" id="501024"/>
    <lineage>
        <taxon>Bacteria</taxon>
        <taxon>Pseudomonadati</taxon>
        <taxon>Pseudomonadota</taxon>
        <taxon>Alphaproteobacteria</taxon>
        <taxon>Hyphomicrobiales</taxon>
        <taxon>Rhizobiaceae</taxon>
        <taxon>Rhizobium/Agrobacterium group</taxon>
        <taxon>Rhizobium</taxon>
    </lineage>
</organism>
<reference evidence="3" key="2">
    <citation type="submission" date="2016-10" db="EMBL/GenBank/DDBJ databases">
        <authorList>
            <person name="Wibberg D."/>
        </authorList>
    </citation>
    <scope>NUCLEOTIDE SEQUENCE [LARGE SCALE GENOMIC DNA]</scope>
</reference>
<evidence type="ECO:0000313" key="3">
    <source>
        <dbReference type="Proteomes" id="UP000183063"/>
    </source>
</evidence>
<dbReference type="Proteomes" id="UP000198939">
    <property type="component" value="Unassembled WGS sequence"/>
</dbReference>
<dbReference type="EMBL" id="FOCV01000041">
    <property type="protein sequence ID" value="SEP13380.1"/>
    <property type="molecule type" value="Genomic_DNA"/>
</dbReference>
<evidence type="ECO:0000313" key="1">
    <source>
        <dbReference type="EMBL" id="SEI18673.1"/>
    </source>
</evidence>
<dbReference type="EMBL" id="FNXB01000052">
    <property type="protein sequence ID" value="SEI18673.1"/>
    <property type="molecule type" value="Genomic_DNA"/>
</dbReference>
<dbReference type="AlphaFoldDB" id="A0A1H8VD21"/>
<evidence type="ECO:0000313" key="4">
    <source>
        <dbReference type="Proteomes" id="UP000198939"/>
    </source>
</evidence>
<evidence type="ECO:0000313" key="2">
    <source>
        <dbReference type="EMBL" id="SEP13380.1"/>
    </source>
</evidence>
<protein>
    <submittedName>
        <fullName evidence="1">Uncharacterized protein</fullName>
    </submittedName>
</protein>
<name>A0A1H8VD21_9HYPH</name>
<dbReference type="RefSeq" id="WP_072381083.1">
    <property type="nucleotide sequence ID" value="NZ_FNXB01000052.1"/>
</dbReference>
<proteinExistence type="predicted"/>
<reference evidence="1" key="1">
    <citation type="submission" date="2016-10" db="EMBL/GenBank/DDBJ databases">
        <authorList>
            <person name="de Groot N.N."/>
        </authorList>
    </citation>
    <scope>NUCLEOTIDE SEQUENCE [LARGE SCALE GENOMIC DNA]</scope>
    <source>
        <strain evidence="1">CCBAU85039</strain>
    </source>
</reference>
<reference evidence="2 4" key="3">
    <citation type="submission" date="2016-10" db="EMBL/GenBank/DDBJ databases">
        <authorList>
            <person name="Varghese N."/>
            <person name="Submissions S."/>
        </authorList>
    </citation>
    <scope>NUCLEOTIDE SEQUENCE [LARGE SCALE GENOMIC DNA]</scope>
    <source>
        <strain evidence="2 4">CGMCC 1.7071</strain>
    </source>
</reference>